<proteinExistence type="predicted"/>
<dbReference type="Proteomes" id="UP000584670">
    <property type="component" value="Unassembled WGS sequence"/>
</dbReference>
<accession>A0A7X1MEA6</accession>
<name>A0A7X1MEA6_9ACTN</name>
<feature type="compositionally biased region" description="Basic residues" evidence="1">
    <location>
        <begin position="83"/>
        <end position="92"/>
    </location>
</feature>
<feature type="non-terminal residue" evidence="2">
    <location>
        <position position="113"/>
    </location>
</feature>
<dbReference type="RefSeq" id="WP_418896348.1">
    <property type="nucleotide sequence ID" value="NZ_JACMSF010000200.1"/>
</dbReference>
<dbReference type="AlphaFoldDB" id="A0A7X1MEA6"/>
<organism evidence="2 3">
    <name type="scientific">Streptomyces cupreus</name>
    <dbReference type="NCBI Taxonomy" id="2759956"/>
    <lineage>
        <taxon>Bacteria</taxon>
        <taxon>Bacillati</taxon>
        <taxon>Actinomycetota</taxon>
        <taxon>Actinomycetes</taxon>
        <taxon>Kitasatosporales</taxon>
        <taxon>Streptomycetaceae</taxon>
        <taxon>Streptomyces</taxon>
    </lineage>
</organism>
<reference evidence="2 3" key="1">
    <citation type="submission" date="2020-08" db="EMBL/GenBank/DDBJ databases">
        <title>Streptomyces sp. PSKA01 genome sequencing and assembly.</title>
        <authorList>
            <person name="Mandal S."/>
            <person name="Maiti P.K."/>
            <person name="Das P."/>
        </authorList>
    </citation>
    <scope>NUCLEOTIDE SEQUENCE [LARGE SCALE GENOMIC DNA]</scope>
    <source>
        <strain evidence="2 3">PSKA01</strain>
    </source>
</reference>
<gene>
    <name evidence="2" type="ORF">H4N64_44295</name>
</gene>
<evidence type="ECO:0000313" key="2">
    <source>
        <dbReference type="EMBL" id="MBC2908379.1"/>
    </source>
</evidence>
<feature type="region of interest" description="Disordered" evidence="1">
    <location>
        <begin position="61"/>
        <end position="92"/>
    </location>
</feature>
<protein>
    <submittedName>
        <fullName evidence="2">Uncharacterized protein</fullName>
    </submittedName>
</protein>
<keyword evidence="3" id="KW-1185">Reference proteome</keyword>
<feature type="region of interest" description="Disordered" evidence="1">
    <location>
        <begin position="1"/>
        <end position="36"/>
    </location>
</feature>
<dbReference type="EMBL" id="JACMSF010000200">
    <property type="protein sequence ID" value="MBC2908379.1"/>
    <property type="molecule type" value="Genomic_DNA"/>
</dbReference>
<evidence type="ECO:0000313" key="3">
    <source>
        <dbReference type="Proteomes" id="UP000584670"/>
    </source>
</evidence>
<evidence type="ECO:0000256" key="1">
    <source>
        <dbReference type="SAM" id="MobiDB-lite"/>
    </source>
</evidence>
<comment type="caution">
    <text evidence="2">The sequence shown here is derived from an EMBL/GenBank/DDBJ whole genome shotgun (WGS) entry which is preliminary data.</text>
</comment>
<feature type="non-terminal residue" evidence="2">
    <location>
        <position position="1"/>
    </location>
</feature>
<sequence>CGAYAPDIAPTAADGPDGPVWAAASETTGDTTGSTAVREPTVVPTWQDGPLRDDAELVADMSEAPGTGPSGDLEGVPAARQGRAARRRQLARWKKNKRRAVVATAVALVGGGL</sequence>
<feature type="compositionally biased region" description="Polar residues" evidence="1">
    <location>
        <begin position="25"/>
        <end position="35"/>
    </location>
</feature>